<proteinExistence type="predicted"/>
<dbReference type="EMBL" id="UINC01082331">
    <property type="protein sequence ID" value="SVC27007.1"/>
    <property type="molecule type" value="Genomic_DNA"/>
</dbReference>
<reference evidence="1" key="1">
    <citation type="submission" date="2018-05" db="EMBL/GenBank/DDBJ databases">
        <authorList>
            <person name="Lanie J.A."/>
            <person name="Ng W.-L."/>
            <person name="Kazmierczak K.M."/>
            <person name="Andrzejewski T.M."/>
            <person name="Davidsen T.M."/>
            <person name="Wayne K.J."/>
            <person name="Tettelin H."/>
            <person name="Glass J.I."/>
            <person name="Rusch D."/>
            <person name="Podicherti R."/>
            <person name="Tsui H.-C.T."/>
            <person name="Winkler M.E."/>
        </authorList>
    </citation>
    <scope>NUCLEOTIDE SEQUENCE</scope>
</reference>
<protein>
    <submittedName>
        <fullName evidence="1">Uncharacterized protein</fullName>
    </submittedName>
</protein>
<organism evidence="1">
    <name type="scientific">marine metagenome</name>
    <dbReference type="NCBI Taxonomy" id="408172"/>
    <lineage>
        <taxon>unclassified sequences</taxon>
        <taxon>metagenomes</taxon>
        <taxon>ecological metagenomes</taxon>
    </lineage>
</organism>
<accession>A0A382KW68</accession>
<sequence>MPTDESYLTNLYTEEHQLHSFRPTYPGGVTCLFWCKYNLEPCQ</sequence>
<gene>
    <name evidence="1" type="ORF">METZ01_LOCUS279861</name>
</gene>
<dbReference type="AlphaFoldDB" id="A0A382KW68"/>
<evidence type="ECO:0000313" key="1">
    <source>
        <dbReference type="EMBL" id="SVC27007.1"/>
    </source>
</evidence>
<name>A0A382KW68_9ZZZZ</name>